<evidence type="ECO:0000256" key="2">
    <source>
        <dbReference type="SAM" id="SignalP"/>
    </source>
</evidence>
<comment type="caution">
    <text evidence="3">The sequence shown here is derived from an EMBL/GenBank/DDBJ whole genome shotgun (WGS) entry which is preliminary data.</text>
</comment>
<feature type="region of interest" description="Disordered" evidence="1">
    <location>
        <begin position="196"/>
        <end position="290"/>
    </location>
</feature>
<keyword evidence="2" id="KW-0732">Signal</keyword>
<feature type="compositionally biased region" description="Polar residues" evidence="1">
    <location>
        <begin position="278"/>
        <end position="290"/>
    </location>
</feature>
<proteinExistence type="predicted"/>
<feature type="compositionally biased region" description="Polar residues" evidence="1">
    <location>
        <begin position="320"/>
        <end position="329"/>
    </location>
</feature>
<feature type="region of interest" description="Disordered" evidence="1">
    <location>
        <begin position="309"/>
        <end position="335"/>
    </location>
</feature>
<feature type="region of interest" description="Disordered" evidence="1">
    <location>
        <begin position="412"/>
        <end position="478"/>
    </location>
</feature>
<evidence type="ECO:0000313" key="4">
    <source>
        <dbReference type="Proteomes" id="UP001458880"/>
    </source>
</evidence>
<dbReference type="EMBL" id="JASPKY010000014">
    <property type="protein sequence ID" value="KAK9753332.1"/>
    <property type="molecule type" value="Genomic_DNA"/>
</dbReference>
<dbReference type="AlphaFoldDB" id="A0AAW1N3W7"/>
<sequence length="571" mass="60421">MYLLVIGLIVNTITSTYSAAFYPPDFYLKGPSSQATIYGQDGSKIVSESDAGSISSKGIIGPTFKASTIVGNGQSAQNCGGCGSDSRHLRFLDLVPRLTTAEAVLRNTSISGPSTAVDNSGSGSSEQEYYATLPNGQDHKISADCDHTHSSEGSNFKNGYLPPVDNSKQGLNQHYRNAGAYNEHLRGVSVDIQGPSVHSTITGPSNYDSGKYSNIPKPSSSDTFSFTSPSHTLSIQSGPSFPANHFDNGANAAENQDHSGAVEGSSAENQDHSGAVEGSSSPLFTNGDGSIGSGNLHTIITTQTGEHSHAPILGVDHDSGVQSTNTDSDTNSEDYPEFSSIKATYIEPNQPSISPDYSHTALFPIPEKSSHKSGIAVPNGSNQNSNGLGVAIQGPSAYSTITVPQNSVESTKLSTDQGFSSSSLSSFSSDTSNNNGDGETSSHPKNVIVQDLGNSGDNKPHSPFGSHQEHNYYDSSSFAPPTYMRPGYADDNSAGNLQFDSQETGLSSFDSGASGSDYDCYILKLPLNTYAYIVPTDDSVFLKKLVQSAAEKPQIFYVHKSHHHHHQKHSY</sequence>
<feature type="region of interest" description="Disordered" evidence="1">
    <location>
        <begin position="369"/>
        <end position="391"/>
    </location>
</feature>
<feature type="compositionally biased region" description="Low complexity" evidence="1">
    <location>
        <begin position="218"/>
        <end position="230"/>
    </location>
</feature>
<feature type="compositionally biased region" description="Low complexity" evidence="1">
    <location>
        <begin position="413"/>
        <end position="438"/>
    </location>
</feature>
<accession>A0AAW1N3W7</accession>
<evidence type="ECO:0000313" key="3">
    <source>
        <dbReference type="EMBL" id="KAK9753332.1"/>
    </source>
</evidence>
<dbReference type="Proteomes" id="UP001458880">
    <property type="component" value="Unassembled WGS sequence"/>
</dbReference>
<reference evidence="3 4" key="1">
    <citation type="journal article" date="2024" name="BMC Genomics">
        <title>De novo assembly and annotation of Popillia japonica's genome with initial clues to its potential as an invasive pest.</title>
        <authorList>
            <person name="Cucini C."/>
            <person name="Boschi S."/>
            <person name="Funari R."/>
            <person name="Cardaioli E."/>
            <person name="Iannotti N."/>
            <person name="Marturano G."/>
            <person name="Paoli F."/>
            <person name="Bruttini M."/>
            <person name="Carapelli A."/>
            <person name="Frati F."/>
            <person name="Nardi F."/>
        </authorList>
    </citation>
    <scope>NUCLEOTIDE SEQUENCE [LARGE SCALE GENOMIC DNA]</scope>
    <source>
        <strain evidence="3">DMR45628</strain>
    </source>
</reference>
<organism evidence="3 4">
    <name type="scientific">Popillia japonica</name>
    <name type="common">Japanese beetle</name>
    <dbReference type="NCBI Taxonomy" id="7064"/>
    <lineage>
        <taxon>Eukaryota</taxon>
        <taxon>Metazoa</taxon>
        <taxon>Ecdysozoa</taxon>
        <taxon>Arthropoda</taxon>
        <taxon>Hexapoda</taxon>
        <taxon>Insecta</taxon>
        <taxon>Pterygota</taxon>
        <taxon>Neoptera</taxon>
        <taxon>Endopterygota</taxon>
        <taxon>Coleoptera</taxon>
        <taxon>Polyphaga</taxon>
        <taxon>Scarabaeiformia</taxon>
        <taxon>Scarabaeidae</taxon>
        <taxon>Rutelinae</taxon>
        <taxon>Popillia</taxon>
    </lineage>
</organism>
<protein>
    <submittedName>
        <fullName evidence="3">Uncharacterized protein</fullName>
    </submittedName>
</protein>
<name>A0AAW1N3W7_POPJA</name>
<feature type="compositionally biased region" description="Polar residues" evidence="1">
    <location>
        <begin position="196"/>
        <end position="212"/>
    </location>
</feature>
<gene>
    <name evidence="3" type="ORF">QE152_g3442</name>
</gene>
<evidence type="ECO:0000256" key="1">
    <source>
        <dbReference type="SAM" id="MobiDB-lite"/>
    </source>
</evidence>
<feature type="chain" id="PRO_5043542167" evidence="2">
    <location>
        <begin position="19"/>
        <end position="571"/>
    </location>
</feature>
<keyword evidence="4" id="KW-1185">Reference proteome</keyword>
<feature type="signal peptide" evidence="2">
    <location>
        <begin position="1"/>
        <end position="18"/>
    </location>
</feature>